<dbReference type="SUPFAM" id="SSF143865">
    <property type="entry name" value="CorA soluble domain-like"/>
    <property type="match status" value="1"/>
</dbReference>
<keyword evidence="8" id="KW-0406">Ion transport</keyword>
<organism evidence="10 11">
    <name type="scientific">Actinoplanes sandaracinus</name>
    <dbReference type="NCBI Taxonomy" id="3045177"/>
    <lineage>
        <taxon>Bacteria</taxon>
        <taxon>Bacillati</taxon>
        <taxon>Actinomycetota</taxon>
        <taxon>Actinomycetes</taxon>
        <taxon>Micromonosporales</taxon>
        <taxon>Micromonosporaceae</taxon>
        <taxon>Actinoplanes</taxon>
    </lineage>
</organism>
<dbReference type="InterPro" id="IPR004488">
    <property type="entry name" value="Mg/Co-transport_prot_CorA"/>
</dbReference>
<evidence type="ECO:0000256" key="3">
    <source>
        <dbReference type="ARBA" id="ARBA00022448"/>
    </source>
</evidence>
<proteinExistence type="inferred from homology"/>
<keyword evidence="11" id="KW-1185">Reference proteome</keyword>
<accession>A0ABT6X1N1</accession>
<evidence type="ECO:0000313" key="10">
    <source>
        <dbReference type="EMBL" id="MDI6105913.1"/>
    </source>
</evidence>
<keyword evidence="4 8" id="KW-1003">Cell membrane</keyword>
<dbReference type="Gene3D" id="3.30.460.20">
    <property type="entry name" value="CorA soluble domain-like"/>
    <property type="match status" value="1"/>
</dbReference>
<name>A0ABT6X1N1_9ACTN</name>
<dbReference type="InterPro" id="IPR045861">
    <property type="entry name" value="CorA_cytoplasmic_dom"/>
</dbReference>
<keyword evidence="6 8" id="KW-1133">Transmembrane helix</keyword>
<feature type="transmembrane region" description="Helical" evidence="8">
    <location>
        <begin position="305"/>
        <end position="324"/>
    </location>
</feature>
<gene>
    <name evidence="8 10" type="primary">corA</name>
    <name evidence="10" type="ORF">QLQ12_45820</name>
</gene>
<dbReference type="RefSeq" id="WP_282767378.1">
    <property type="nucleotide sequence ID" value="NZ_JASCTH010000061.1"/>
</dbReference>
<evidence type="ECO:0000256" key="1">
    <source>
        <dbReference type="ARBA" id="ARBA00004651"/>
    </source>
</evidence>
<dbReference type="Gene3D" id="1.20.58.340">
    <property type="entry name" value="Magnesium transport protein CorA, transmembrane region"/>
    <property type="match status" value="2"/>
</dbReference>
<dbReference type="SUPFAM" id="SSF144083">
    <property type="entry name" value="Magnesium transport protein CorA, transmembrane region"/>
    <property type="match status" value="1"/>
</dbReference>
<evidence type="ECO:0000256" key="9">
    <source>
        <dbReference type="SAM" id="MobiDB-lite"/>
    </source>
</evidence>
<keyword evidence="5 8" id="KW-0812">Transmembrane</keyword>
<keyword evidence="8" id="KW-0460">Magnesium</keyword>
<evidence type="ECO:0000256" key="8">
    <source>
        <dbReference type="RuleBase" id="RU362010"/>
    </source>
</evidence>
<keyword evidence="7 8" id="KW-0472">Membrane</keyword>
<feature type="region of interest" description="Disordered" evidence="9">
    <location>
        <begin position="1"/>
        <end position="27"/>
    </location>
</feature>
<dbReference type="NCBIfam" id="TIGR00383">
    <property type="entry name" value="corA"/>
    <property type="match status" value="1"/>
</dbReference>
<comment type="similarity">
    <text evidence="2 8">Belongs to the CorA metal ion transporter (MIT) (TC 1.A.35) family.</text>
</comment>
<evidence type="ECO:0000256" key="4">
    <source>
        <dbReference type="ARBA" id="ARBA00022475"/>
    </source>
</evidence>
<dbReference type="PANTHER" id="PTHR46494">
    <property type="entry name" value="CORA FAMILY METAL ION TRANSPORTER (EUROFUNG)"/>
    <property type="match status" value="1"/>
</dbReference>
<evidence type="ECO:0000313" key="11">
    <source>
        <dbReference type="Proteomes" id="UP001241758"/>
    </source>
</evidence>
<evidence type="ECO:0000256" key="2">
    <source>
        <dbReference type="ARBA" id="ARBA00009765"/>
    </source>
</evidence>
<protein>
    <recommendedName>
        <fullName evidence="8">Magnesium transport protein CorA</fullName>
    </recommendedName>
</protein>
<dbReference type="Pfam" id="PF01544">
    <property type="entry name" value="CorA"/>
    <property type="match status" value="1"/>
</dbReference>
<dbReference type="Proteomes" id="UP001241758">
    <property type="component" value="Unassembled WGS sequence"/>
</dbReference>
<dbReference type="InterPro" id="IPR045863">
    <property type="entry name" value="CorA_TM1_TM2"/>
</dbReference>
<evidence type="ECO:0000256" key="6">
    <source>
        <dbReference type="ARBA" id="ARBA00022989"/>
    </source>
</evidence>
<evidence type="ECO:0000256" key="7">
    <source>
        <dbReference type="ARBA" id="ARBA00023136"/>
    </source>
</evidence>
<sequence>MRGALGRRLAAATSGGDKTVPAAAPETGARRPALVDCGLYRDGVRLPGAPDIAALYERARREPDAFVWLGLYEPDEAMLTEIAAVFGLHPLAVEDVLQQERRPKLERYEDVSFLVLRAAQYVEHAELTETSEVVDTGTVRIFVSGDFVITIRHGSVGELTSVRTDLEAGPALLAQGPWAVVHAVVDRIVDAYVDIAAAVQTDLDAVEAAVFTRTPGIGVEHIYQLKRELLEFRSAVLPLQRPLGGIVDGHSHQLPKEVRRYFRDVADHHARVVEQITSYDELLASILQARLGQVTIDQNNDMRKIASWAAIAAMQTAIAGVYGMNFTFMPELEWRYGYPGVLTLMLISAVVLYRILRRAGWL</sequence>
<comment type="subcellular location">
    <subcellularLocation>
        <location evidence="1">Cell membrane</location>
        <topology evidence="1">Multi-pass membrane protein</topology>
    </subcellularLocation>
    <subcellularLocation>
        <location evidence="8">Membrane</location>
        <topology evidence="8">Multi-pass membrane protein</topology>
    </subcellularLocation>
</comment>
<dbReference type="EMBL" id="JASCTH010000061">
    <property type="protein sequence ID" value="MDI6105913.1"/>
    <property type="molecule type" value="Genomic_DNA"/>
</dbReference>
<dbReference type="CDD" id="cd12830">
    <property type="entry name" value="MtCorA-like"/>
    <property type="match status" value="1"/>
</dbReference>
<keyword evidence="3 8" id="KW-0813">Transport</keyword>
<feature type="compositionally biased region" description="Low complexity" evidence="9">
    <location>
        <begin position="1"/>
        <end position="12"/>
    </location>
</feature>
<dbReference type="PANTHER" id="PTHR46494:SF1">
    <property type="entry name" value="CORA FAMILY METAL ION TRANSPORTER (EUROFUNG)"/>
    <property type="match status" value="1"/>
</dbReference>
<comment type="function">
    <text evidence="8">Mediates influx of magnesium ions.</text>
</comment>
<dbReference type="InterPro" id="IPR002523">
    <property type="entry name" value="MgTranspt_CorA/ZnTranspt_ZntB"/>
</dbReference>
<comment type="caution">
    <text evidence="10">The sequence shown here is derived from an EMBL/GenBank/DDBJ whole genome shotgun (WGS) entry which is preliminary data.</text>
</comment>
<evidence type="ECO:0000256" key="5">
    <source>
        <dbReference type="ARBA" id="ARBA00022692"/>
    </source>
</evidence>
<reference evidence="10 11" key="1">
    <citation type="submission" date="2023-05" db="EMBL/GenBank/DDBJ databases">
        <title>Actinoplanes sp. NEAU-A12 genome sequencing.</title>
        <authorList>
            <person name="Wang Z.-S."/>
        </authorList>
    </citation>
    <scope>NUCLEOTIDE SEQUENCE [LARGE SCALE GENOMIC DNA]</scope>
    <source>
        <strain evidence="10 11">NEAU-A12</strain>
    </source>
</reference>
<feature type="transmembrane region" description="Helical" evidence="8">
    <location>
        <begin position="336"/>
        <end position="356"/>
    </location>
</feature>